<dbReference type="AlphaFoldDB" id="A0A840QQ10"/>
<dbReference type="Pfam" id="PF02036">
    <property type="entry name" value="SCP2"/>
    <property type="match status" value="1"/>
</dbReference>
<comment type="caution">
    <text evidence="2">The sequence shown here is derived from an EMBL/GenBank/DDBJ whole genome shotgun (WGS) entry which is preliminary data.</text>
</comment>
<name>A0A840QQ10_9BACI</name>
<sequence length="112" mass="13000">MKRALSLWQERVQRADQLDELKLVDEVEFVLRDEQAQEVYTVKVDSYSIQVKDHDQRETEAGVEIIGDRESLLELINGESWLSKQRRTKEVTVTGALRQQLKVEALLYIPAS</sequence>
<evidence type="ECO:0000259" key="1">
    <source>
        <dbReference type="Pfam" id="PF02036"/>
    </source>
</evidence>
<dbReference type="RefSeq" id="WP_184663956.1">
    <property type="nucleotide sequence ID" value="NZ_JACHHB010000006.1"/>
</dbReference>
<proteinExistence type="predicted"/>
<dbReference type="Proteomes" id="UP000551878">
    <property type="component" value="Unassembled WGS sequence"/>
</dbReference>
<organism evidence="2 3">
    <name type="scientific">Texcoconibacillus texcoconensis</name>
    <dbReference type="NCBI Taxonomy" id="1095777"/>
    <lineage>
        <taxon>Bacteria</taxon>
        <taxon>Bacillati</taxon>
        <taxon>Bacillota</taxon>
        <taxon>Bacilli</taxon>
        <taxon>Bacillales</taxon>
        <taxon>Bacillaceae</taxon>
        <taxon>Texcoconibacillus</taxon>
    </lineage>
</organism>
<dbReference type="EMBL" id="JACHHB010000006">
    <property type="protein sequence ID" value="MBB5173512.1"/>
    <property type="molecule type" value="Genomic_DNA"/>
</dbReference>
<evidence type="ECO:0000313" key="2">
    <source>
        <dbReference type="EMBL" id="MBB5173512.1"/>
    </source>
</evidence>
<protein>
    <submittedName>
        <fullName evidence="2">DNA polymerase III sliding clamp (Beta) subunit (PCNA family)</fullName>
    </submittedName>
</protein>
<dbReference type="InterPro" id="IPR003033">
    <property type="entry name" value="SCP2_sterol-bd_dom"/>
</dbReference>
<reference evidence="2 3" key="1">
    <citation type="submission" date="2020-08" db="EMBL/GenBank/DDBJ databases">
        <title>Genomic Encyclopedia of Type Strains, Phase IV (KMG-IV): sequencing the most valuable type-strain genomes for metagenomic binning, comparative biology and taxonomic classification.</title>
        <authorList>
            <person name="Goeker M."/>
        </authorList>
    </citation>
    <scope>NUCLEOTIDE SEQUENCE [LARGE SCALE GENOMIC DNA]</scope>
    <source>
        <strain evidence="2 3">DSM 24696</strain>
    </source>
</reference>
<keyword evidence="3" id="KW-1185">Reference proteome</keyword>
<gene>
    <name evidence="2" type="ORF">HNQ41_001699</name>
</gene>
<evidence type="ECO:0000313" key="3">
    <source>
        <dbReference type="Proteomes" id="UP000551878"/>
    </source>
</evidence>
<accession>A0A840QQ10</accession>
<feature type="domain" description="SCP2" evidence="1">
    <location>
        <begin position="15"/>
        <end position="107"/>
    </location>
</feature>